<evidence type="ECO:0000313" key="1">
    <source>
        <dbReference type="EMBL" id="KAI3363431.1"/>
    </source>
</evidence>
<reference evidence="1" key="1">
    <citation type="submission" date="2022-04" db="EMBL/GenBank/DDBJ databases">
        <title>Jade perch genome.</title>
        <authorList>
            <person name="Chao B."/>
        </authorList>
    </citation>
    <scope>NUCLEOTIDE SEQUENCE</scope>
    <source>
        <strain evidence="1">CB-2022</strain>
    </source>
</reference>
<gene>
    <name evidence="1" type="ORF">L3Q82_012045</name>
</gene>
<protein>
    <submittedName>
        <fullName evidence="1">Uncharacterized protein</fullName>
    </submittedName>
</protein>
<feature type="non-terminal residue" evidence="1">
    <location>
        <position position="1"/>
    </location>
</feature>
<organism evidence="1 2">
    <name type="scientific">Scortum barcoo</name>
    <name type="common">barcoo grunter</name>
    <dbReference type="NCBI Taxonomy" id="214431"/>
    <lineage>
        <taxon>Eukaryota</taxon>
        <taxon>Metazoa</taxon>
        <taxon>Chordata</taxon>
        <taxon>Craniata</taxon>
        <taxon>Vertebrata</taxon>
        <taxon>Euteleostomi</taxon>
        <taxon>Actinopterygii</taxon>
        <taxon>Neopterygii</taxon>
        <taxon>Teleostei</taxon>
        <taxon>Neoteleostei</taxon>
        <taxon>Acanthomorphata</taxon>
        <taxon>Eupercaria</taxon>
        <taxon>Centrarchiformes</taxon>
        <taxon>Terapontoidei</taxon>
        <taxon>Terapontidae</taxon>
        <taxon>Scortum</taxon>
    </lineage>
</organism>
<name>A0ACB8W6C2_9TELE</name>
<sequence>ERAVAGGEGRYDTGVRLRGHGKENKLHGPSSIDVRPLCAMSTCQRSREAEGGTACREVSKVSWPRLGGDRQSVYTDIGTYQYYDKGEPAAFSFIPIFSGETMLSLQILSFGGLLKCGLISEWREDMGGEGGRGGGGGGGERESRGAESVVLLQVMLSSGVLVTFTLNGPQLEQVCVDRTLVGRLPANTVTDAVLSDRLIVLSFLEQSQVAAVYLNQKNQGSPETGRRTDKLSPSEIKVRWSALMGCGVCGREWAGSEAPQTGGWVSTASRMWRFAGGTWKSPARSRGPGVPRPCTGPTWCCSAAHRLKASRGFGAAAMVLSSVRTEGNPLDCRFSLLQPYQLLTVELPSGPQGSREGSWADACVYECARERLHRLSVTRIPLPSHPVSCSRHPSEATLLLGLSDSSLVLYDQRRGVSLLASCPVPPTLLAWHPAGAVVMVGGGQGELVCFDVGLAPIGIALVAEEVASAATLRLAQHLRCNGGLEGLKWGTSLEGGPEGTDILMLAFHGGPLAALRLKLGALTGGQIGAVELLQQRLRCGQVREALGILEAMDWGILGDECYRGLSSVTNHLLRLELNAEREAQLEAALGVFYAPPAPLSDMVILEYREPISKYARRFFHHLLRHQRFEKAFLLAVDLEARDLFMDLHYVASDKGEVVLADVAKRKANEIEAQSIAGSDDPLRGRNGVLCGSSLGDQQMERNQSAPGPSYPETPTTHADGRSTQRRPLQAESVHVTVSPDVLRILRQTDTNRNRSCKKRSGSVPVHLLDKCEQNVNSFQSTHIQTPERARGQKVDSSLTTGDVAQSIVLLNRVRRLWTLGAERGLEGGKTKSAC</sequence>
<dbReference type="EMBL" id="CM041544">
    <property type="protein sequence ID" value="KAI3363431.1"/>
    <property type="molecule type" value="Genomic_DNA"/>
</dbReference>
<dbReference type="Proteomes" id="UP000831701">
    <property type="component" value="Chromosome 14"/>
</dbReference>
<proteinExistence type="predicted"/>
<evidence type="ECO:0000313" key="2">
    <source>
        <dbReference type="Proteomes" id="UP000831701"/>
    </source>
</evidence>
<comment type="caution">
    <text evidence="1">The sequence shown here is derived from an EMBL/GenBank/DDBJ whole genome shotgun (WGS) entry which is preliminary data.</text>
</comment>
<accession>A0ACB8W6C2</accession>
<keyword evidence="2" id="KW-1185">Reference proteome</keyword>